<keyword evidence="1" id="KW-0175">Coiled coil</keyword>
<feature type="region of interest" description="Disordered" evidence="2">
    <location>
        <begin position="16"/>
        <end position="73"/>
    </location>
</feature>
<evidence type="ECO:0000313" key="3">
    <source>
        <dbReference type="EMBL" id="BCG25567.1"/>
    </source>
</evidence>
<evidence type="ECO:0000313" key="4">
    <source>
        <dbReference type="EMBL" id="GJN54426.1"/>
    </source>
</evidence>
<organism evidence="3 5">
    <name type="scientific">Pseudomonas tohonis</name>
    <dbReference type="NCBI Taxonomy" id="2725477"/>
    <lineage>
        <taxon>Bacteria</taxon>
        <taxon>Pseudomonadati</taxon>
        <taxon>Pseudomonadota</taxon>
        <taxon>Gammaproteobacteria</taxon>
        <taxon>Pseudomonadales</taxon>
        <taxon>Pseudomonadaceae</taxon>
        <taxon>Pseudomonas</taxon>
    </lineage>
</organism>
<protein>
    <recommendedName>
        <fullName evidence="7">Chemotaxis protein</fullName>
    </recommendedName>
</protein>
<dbReference type="Proteomes" id="UP000509383">
    <property type="component" value="Chromosome"/>
</dbReference>
<dbReference type="EMBL" id="AP023189">
    <property type="protein sequence ID" value="BCG25567.1"/>
    <property type="molecule type" value="Genomic_DNA"/>
</dbReference>
<evidence type="ECO:0000256" key="2">
    <source>
        <dbReference type="SAM" id="MobiDB-lite"/>
    </source>
</evidence>
<feature type="coiled-coil region" evidence="1">
    <location>
        <begin position="78"/>
        <end position="105"/>
    </location>
</feature>
<name>A0A6J4E722_9PSED</name>
<feature type="compositionally biased region" description="Basic and acidic residues" evidence="2">
    <location>
        <begin position="59"/>
        <end position="68"/>
    </location>
</feature>
<reference evidence="3 5" key="1">
    <citation type="submission" date="2020-05" db="EMBL/GenBank/DDBJ databases">
        <title>Characterization of novel class B3 metallo-beta-lactamase from novel Pseudomonas species.</title>
        <authorList>
            <person name="Yamada K."/>
            <person name="Aoki K."/>
            <person name="Ishii Y."/>
        </authorList>
    </citation>
    <scope>NUCLEOTIDE SEQUENCE [LARGE SCALE GENOMIC DNA]</scope>
    <source>
        <strain evidence="3 5">TUM18999</strain>
        <strain evidence="4 6">TUM20286</strain>
    </source>
</reference>
<evidence type="ECO:0008006" key="7">
    <source>
        <dbReference type="Google" id="ProtNLM"/>
    </source>
</evidence>
<gene>
    <name evidence="3" type="ORF">TUM18999_37580</name>
    <name evidence="4" type="ORF">TUM20286_41780</name>
</gene>
<dbReference type="Proteomes" id="UP001054892">
    <property type="component" value="Unassembled WGS sequence"/>
</dbReference>
<proteinExistence type="predicted"/>
<evidence type="ECO:0000256" key="1">
    <source>
        <dbReference type="SAM" id="Coils"/>
    </source>
</evidence>
<evidence type="ECO:0000313" key="5">
    <source>
        <dbReference type="Proteomes" id="UP000509383"/>
    </source>
</evidence>
<dbReference type="EMBL" id="BQKM01000011">
    <property type="protein sequence ID" value="GJN54426.1"/>
    <property type="molecule type" value="Genomic_DNA"/>
</dbReference>
<feature type="compositionally biased region" description="Basic and acidic residues" evidence="2">
    <location>
        <begin position="21"/>
        <end position="43"/>
    </location>
</feature>
<dbReference type="KEGG" id="ptw:TUM18999_37580"/>
<dbReference type="AlphaFoldDB" id="A0A6J4E722"/>
<sequence length="161" mass="17491">MRVDISGWPQIGQRYAAARSSEARDAGQGDERAEDGGLDDRIGHVGIRVSLSEAGKAQASDEAKKNQDIDESSLPDSIKQILKMIRKLKEDLREKMAELQSVATDQGLDDETRMQRMEGLQSEVASLNGAISQATASLMKAMRDAGLSGDQMLEAAQLLMK</sequence>
<dbReference type="RefSeq" id="WP_228723462.1">
    <property type="nucleotide sequence ID" value="NZ_AP023189.1"/>
</dbReference>
<accession>A0A6J4E722</accession>
<keyword evidence="6" id="KW-1185">Reference proteome</keyword>
<evidence type="ECO:0000313" key="6">
    <source>
        <dbReference type="Proteomes" id="UP001054892"/>
    </source>
</evidence>